<dbReference type="Proteomes" id="UP000805704">
    <property type="component" value="Chromosome 17"/>
</dbReference>
<evidence type="ECO:0000313" key="2">
    <source>
        <dbReference type="Proteomes" id="UP000805704"/>
    </source>
</evidence>
<proteinExistence type="predicted"/>
<comment type="caution">
    <text evidence="1">The sequence shown here is derived from an EMBL/GenBank/DDBJ whole genome shotgun (WGS) entry which is preliminary data.</text>
</comment>
<name>A0ACB7F5L3_NIBAL</name>
<sequence>MSCLHKRPKRTKSEEQVFLEKVRKIAQENGKRLGLEGDEDLQFLLVGGELVKIRSSSWKKNRFFKLQEDCKTFWHESHKTFKRNQTFSVDDIDSVRKGRQSEGLNKHTEPSVEEKCFSIIFKGRKKNLDLMAATEPEAKQWVNGLEKIIFNMRNLSRQQKRYVLSKSLHQNFSWIINCMRKADKNEDNKMTLKELKHFLRQINVEVDDTYAADLFKKCDTSNSGTLEDLEIQHFYNLLTQREEIDVIYGKFAVTEGQMSARDLLDFLLNEQREEASTMQDALKLIEKYEVDATAKQKKHMTKDGFLMYLQHEDGSILNPAHKNVYQDMNQPLNHYYISSSHNTYLMEDQLKGPSSTEAYIKALMKSCRCVELDCWDGTNGEPVIYHGYTLTSKVLFKDVIKAIKDYAFKTSEYPVILSLENHCSVDQQKLMAHHMISILGDALVTKPLGNTLPTNFPSPEALKGKFLIKGKRLNKLDAIFNNNNTLEEDTVSEEDEAADCKENGQKAKPKKSKIKLAKQLSDMVIFCKSVHFNGFEHAKDNLSFYEMSSFKENKAFNLADTSATAFMHHNMDKLSRIYPAGSRTDSSNYNPVPMWNVGCQIVALNFQTPSKEMQLNQGRFLPNGCCGYVLKPEFQRHLSSQFNPSTLTEGPWLKKKTFHIMVISAQQLPKINKDKHKSIVDPLVRVEIFGVAADNASKETHYIENNGFNPMWNERFQFDIHVPELAMVRFVVEDYDSTSQNDLIGQYCLPLTSVQNGYRHVPLLTKDGDVICSTGLFVHLMVIDAQ</sequence>
<accession>A0ACB7F5L3</accession>
<organism evidence="1 2">
    <name type="scientific">Nibea albiflora</name>
    <name type="common">Yellow drum</name>
    <name type="synonym">Corvina albiflora</name>
    <dbReference type="NCBI Taxonomy" id="240163"/>
    <lineage>
        <taxon>Eukaryota</taxon>
        <taxon>Metazoa</taxon>
        <taxon>Chordata</taxon>
        <taxon>Craniata</taxon>
        <taxon>Vertebrata</taxon>
        <taxon>Euteleostomi</taxon>
        <taxon>Actinopterygii</taxon>
        <taxon>Neopterygii</taxon>
        <taxon>Teleostei</taxon>
        <taxon>Neoteleostei</taxon>
        <taxon>Acanthomorphata</taxon>
        <taxon>Eupercaria</taxon>
        <taxon>Sciaenidae</taxon>
        <taxon>Nibea</taxon>
    </lineage>
</organism>
<keyword evidence="2" id="KW-1185">Reference proteome</keyword>
<gene>
    <name evidence="1" type="primary">PLCD1.3</name>
    <name evidence="1" type="ORF">GBF38_017799</name>
</gene>
<protein>
    <submittedName>
        <fullName evidence="1">1-phosphatidylinositol 4</fullName>
    </submittedName>
</protein>
<evidence type="ECO:0000313" key="1">
    <source>
        <dbReference type="EMBL" id="KAG8009489.1"/>
    </source>
</evidence>
<dbReference type="EMBL" id="CM024805">
    <property type="protein sequence ID" value="KAG8009489.1"/>
    <property type="molecule type" value="Genomic_DNA"/>
</dbReference>
<reference evidence="1" key="1">
    <citation type="submission" date="2020-04" db="EMBL/GenBank/DDBJ databases">
        <title>A chromosome-scale assembly and high-density genetic map of the yellow drum (Nibea albiflora) genome.</title>
        <authorList>
            <person name="Xu D."/>
            <person name="Zhang W."/>
            <person name="Chen R."/>
            <person name="Tan P."/>
            <person name="Wang L."/>
            <person name="Song H."/>
            <person name="Tian L."/>
            <person name="Zhu Q."/>
            <person name="Wang B."/>
        </authorList>
    </citation>
    <scope>NUCLEOTIDE SEQUENCE</scope>
    <source>
        <strain evidence="1">ZJHYS-2018</strain>
    </source>
</reference>